<evidence type="ECO:0008006" key="4">
    <source>
        <dbReference type="Google" id="ProtNLM"/>
    </source>
</evidence>
<keyword evidence="1" id="KW-0472">Membrane</keyword>
<dbReference type="EMBL" id="UZAJ01004719">
    <property type="protein sequence ID" value="VDO43266.1"/>
    <property type="molecule type" value="Genomic_DNA"/>
</dbReference>
<dbReference type="GO" id="GO:0006897">
    <property type="term" value="P:endocytosis"/>
    <property type="evidence" value="ECO:0007669"/>
    <property type="project" value="TreeGrafter"/>
</dbReference>
<dbReference type="GO" id="GO:0005886">
    <property type="term" value="C:plasma membrane"/>
    <property type="evidence" value="ECO:0007669"/>
    <property type="project" value="TreeGrafter"/>
</dbReference>
<name>A0A3P7V712_9BILA</name>
<organism evidence="2 3">
    <name type="scientific">Onchocerca flexuosa</name>
    <dbReference type="NCBI Taxonomy" id="387005"/>
    <lineage>
        <taxon>Eukaryota</taxon>
        <taxon>Metazoa</taxon>
        <taxon>Ecdysozoa</taxon>
        <taxon>Nematoda</taxon>
        <taxon>Chromadorea</taxon>
        <taxon>Rhabditida</taxon>
        <taxon>Spirurina</taxon>
        <taxon>Spiruromorpha</taxon>
        <taxon>Filarioidea</taxon>
        <taxon>Onchocercidae</taxon>
        <taxon>Onchocerca</taxon>
    </lineage>
</organism>
<dbReference type="PANTHER" id="PTHR10796:SF97">
    <property type="entry name" value="SSD DOMAIN-CONTAINING PROTEIN"/>
    <property type="match status" value="1"/>
</dbReference>
<evidence type="ECO:0000313" key="3">
    <source>
        <dbReference type="Proteomes" id="UP000267606"/>
    </source>
</evidence>
<accession>A0A3P7V712</accession>
<dbReference type="GO" id="GO:0018996">
    <property type="term" value="P:molting cycle, collagen and cuticulin-based cuticle"/>
    <property type="evidence" value="ECO:0007669"/>
    <property type="project" value="TreeGrafter"/>
</dbReference>
<reference evidence="2 3" key="1">
    <citation type="submission" date="2018-11" db="EMBL/GenBank/DDBJ databases">
        <authorList>
            <consortium name="Pathogen Informatics"/>
        </authorList>
    </citation>
    <scope>NUCLEOTIDE SEQUENCE [LARGE SCALE GENOMIC DNA]</scope>
</reference>
<protein>
    <recommendedName>
        <fullName evidence="4">SSD domain-containing protein</fullName>
    </recommendedName>
</protein>
<dbReference type="Proteomes" id="UP000267606">
    <property type="component" value="Unassembled WGS sequence"/>
</dbReference>
<dbReference type="GO" id="GO:0030659">
    <property type="term" value="C:cytoplasmic vesicle membrane"/>
    <property type="evidence" value="ECO:0007669"/>
    <property type="project" value="TreeGrafter"/>
</dbReference>
<proteinExistence type="predicted"/>
<dbReference type="PANTHER" id="PTHR10796">
    <property type="entry name" value="PATCHED-RELATED"/>
    <property type="match status" value="1"/>
</dbReference>
<keyword evidence="3" id="KW-1185">Reference proteome</keyword>
<dbReference type="InterPro" id="IPR051697">
    <property type="entry name" value="Patched_domain-protein"/>
</dbReference>
<gene>
    <name evidence="2" type="ORF">OFLC_LOCUS5474</name>
</gene>
<sequence>MGQKSQKSNDVASYAGTIHDDSFFQNHANQDVLPTMHRHQRSSVLVGKRSVDLFEELGEKEPTFVKFIIKVYNRWGFWIARFAWPAMIICIILSLLALIKIAMTPQRNDLGGYSPFEARSRVEYNEYLNFFSGHGLAISTRIFIVAKDGKSMLRPNHLDDTIQVLNLALNNITLYDRTTNSNQSFNQFCKEFCAINEPLLHFYVSY</sequence>
<evidence type="ECO:0000256" key="1">
    <source>
        <dbReference type="SAM" id="Phobius"/>
    </source>
</evidence>
<evidence type="ECO:0000313" key="2">
    <source>
        <dbReference type="EMBL" id="VDO43266.1"/>
    </source>
</evidence>
<keyword evidence="1" id="KW-1133">Transmembrane helix</keyword>
<dbReference type="AlphaFoldDB" id="A0A3P7V712"/>
<keyword evidence="1" id="KW-0812">Transmembrane</keyword>
<feature type="transmembrane region" description="Helical" evidence="1">
    <location>
        <begin position="82"/>
        <end position="103"/>
    </location>
</feature>